<dbReference type="InterPro" id="IPR002818">
    <property type="entry name" value="DJ-1/PfpI"/>
</dbReference>
<evidence type="ECO:0000259" key="3">
    <source>
        <dbReference type="PROSITE" id="PS01124"/>
    </source>
</evidence>
<dbReference type="EMBL" id="JAADJT010000001">
    <property type="protein sequence ID" value="NGZ83112.1"/>
    <property type="molecule type" value="Genomic_DNA"/>
</dbReference>
<accession>A0ABX0FEZ9</accession>
<dbReference type="SUPFAM" id="SSF52317">
    <property type="entry name" value="Class I glutamine amidotransferase-like"/>
    <property type="match status" value="1"/>
</dbReference>
<dbReference type="InterPro" id="IPR052158">
    <property type="entry name" value="INH-QAR"/>
</dbReference>
<dbReference type="PANTHER" id="PTHR43130">
    <property type="entry name" value="ARAC-FAMILY TRANSCRIPTIONAL REGULATOR"/>
    <property type="match status" value="1"/>
</dbReference>
<dbReference type="RefSeq" id="WP_166098079.1">
    <property type="nucleotide sequence ID" value="NZ_JAADJT010000001.1"/>
</dbReference>
<evidence type="ECO:0000256" key="2">
    <source>
        <dbReference type="ARBA" id="ARBA00023163"/>
    </source>
</evidence>
<protein>
    <submittedName>
        <fullName evidence="4">Helix-turn-helix domain-containing protein</fullName>
    </submittedName>
</protein>
<keyword evidence="2" id="KW-0804">Transcription</keyword>
<dbReference type="PROSITE" id="PS01124">
    <property type="entry name" value="HTH_ARAC_FAMILY_2"/>
    <property type="match status" value="1"/>
</dbReference>
<dbReference type="SUPFAM" id="SSF46689">
    <property type="entry name" value="Homeodomain-like"/>
    <property type="match status" value="1"/>
</dbReference>
<comment type="caution">
    <text evidence="4">The sequence shown here is derived from an EMBL/GenBank/DDBJ whole genome shotgun (WGS) entry which is preliminary data.</text>
</comment>
<dbReference type="CDD" id="cd03137">
    <property type="entry name" value="GATase1_AraC_1"/>
    <property type="match status" value="1"/>
</dbReference>
<keyword evidence="5" id="KW-1185">Reference proteome</keyword>
<organism evidence="4 5">
    <name type="scientific">Duganella aceris</name>
    <dbReference type="NCBI Taxonomy" id="2703883"/>
    <lineage>
        <taxon>Bacteria</taxon>
        <taxon>Pseudomonadati</taxon>
        <taxon>Pseudomonadota</taxon>
        <taxon>Betaproteobacteria</taxon>
        <taxon>Burkholderiales</taxon>
        <taxon>Oxalobacteraceae</taxon>
        <taxon>Telluria group</taxon>
        <taxon>Duganella</taxon>
    </lineage>
</organism>
<evidence type="ECO:0000256" key="1">
    <source>
        <dbReference type="ARBA" id="ARBA00023015"/>
    </source>
</evidence>
<dbReference type="SMART" id="SM00342">
    <property type="entry name" value="HTH_ARAC"/>
    <property type="match status" value="1"/>
</dbReference>
<reference evidence="5" key="1">
    <citation type="submission" date="2023-07" db="EMBL/GenBank/DDBJ databases">
        <title>Duganella aceri sp. nov., isolated from tree sap.</title>
        <authorList>
            <person name="Kim I.S."/>
        </authorList>
    </citation>
    <scope>NUCLEOTIDE SEQUENCE [LARGE SCALE GENOMIC DNA]</scope>
    <source>
        <strain evidence="5">SAP-35</strain>
    </source>
</reference>
<proteinExistence type="predicted"/>
<dbReference type="Proteomes" id="UP000666369">
    <property type="component" value="Unassembled WGS sequence"/>
</dbReference>
<evidence type="ECO:0000313" key="4">
    <source>
        <dbReference type="EMBL" id="NGZ83112.1"/>
    </source>
</evidence>
<dbReference type="Gene3D" id="1.10.10.60">
    <property type="entry name" value="Homeodomain-like"/>
    <property type="match status" value="1"/>
</dbReference>
<sequence length="325" mass="34354">MTDIFLLVYQGFVLLDATGPAQVFCTANDEARDAGDAEPYRIHMIAPGGGQVASTAGVSVLAGPLPDPSALAGATLMVAGGRGLEEVAGASPALDPAMLAWVAAAAAHVARCCAVCTGAFVLARAGLLDGRRAVTHWLDAAQLQLQYPAIAVQDDAIYIRDGALYTSAGIAAGMDLALALVEEDRGRAASLAAAKRLVLFFKRPGGQRQFSSELLAQADPQGLHGQLTAWLRPRLQQQIDVERMAAEFALSVRTLHRRLQSESGMSPAQLLLRLRMEAACALLERPGMTVKRAADQSGFGSEYNLRRAFVAQLGVVPSDYQARFG</sequence>
<feature type="domain" description="HTH araC/xylS-type" evidence="3">
    <location>
        <begin position="225"/>
        <end position="323"/>
    </location>
</feature>
<dbReference type="Pfam" id="PF01965">
    <property type="entry name" value="DJ-1_PfpI"/>
    <property type="match status" value="1"/>
</dbReference>
<dbReference type="Gene3D" id="3.40.50.880">
    <property type="match status" value="1"/>
</dbReference>
<keyword evidence="1" id="KW-0805">Transcription regulation</keyword>
<dbReference type="Pfam" id="PF12833">
    <property type="entry name" value="HTH_18"/>
    <property type="match status" value="1"/>
</dbReference>
<dbReference type="InterPro" id="IPR009057">
    <property type="entry name" value="Homeodomain-like_sf"/>
</dbReference>
<dbReference type="InterPro" id="IPR018060">
    <property type="entry name" value="HTH_AraC"/>
</dbReference>
<dbReference type="PANTHER" id="PTHR43130:SF3">
    <property type="entry name" value="HTH-TYPE TRANSCRIPTIONAL REGULATOR RV1931C"/>
    <property type="match status" value="1"/>
</dbReference>
<name>A0ABX0FEZ9_9BURK</name>
<evidence type="ECO:0000313" key="5">
    <source>
        <dbReference type="Proteomes" id="UP000666369"/>
    </source>
</evidence>
<dbReference type="InterPro" id="IPR029062">
    <property type="entry name" value="Class_I_gatase-like"/>
</dbReference>
<gene>
    <name evidence="4" type="ORF">GW587_02400</name>
</gene>